<keyword evidence="2" id="KW-0132">Cell division</keyword>
<dbReference type="GO" id="GO:0000785">
    <property type="term" value="C:chromatin"/>
    <property type="evidence" value="ECO:0007669"/>
    <property type="project" value="TreeGrafter"/>
</dbReference>
<feature type="compositionally biased region" description="Basic residues" evidence="6">
    <location>
        <begin position="1260"/>
        <end position="1274"/>
    </location>
</feature>
<dbReference type="InterPro" id="IPR039776">
    <property type="entry name" value="Pds5"/>
</dbReference>
<dbReference type="Gene3D" id="1.25.10.10">
    <property type="entry name" value="Leucine-rich Repeat Variant"/>
    <property type="match status" value="1"/>
</dbReference>
<evidence type="ECO:0000256" key="4">
    <source>
        <dbReference type="ARBA" id="ARBA00023242"/>
    </source>
</evidence>
<feature type="region of interest" description="Disordered" evidence="6">
    <location>
        <begin position="1187"/>
        <end position="1314"/>
    </location>
</feature>
<evidence type="ECO:0000256" key="5">
    <source>
        <dbReference type="ARBA" id="ARBA00023306"/>
    </source>
</evidence>
<accession>W6MU71</accession>
<evidence type="ECO:0000313" key="8">
    <source>
        <dbReference type="Proteomes" id="UP000019384"/>
    </source>
</evidence>
<dbReference type="RefSeq" id="XP_022460911.1">
    <property type="nucleotide sequence ID" value="XM_022606039.1"/>
</dbReference>
<feature type="compositionally biased region" description="Acidic residues" evidence="6">
    <location>
        <begin position="1297"/>
        <end position="1314"/>
    </location>
</feature>
<keyword evidence="8" id="KW-1185">Reference proteome</keyword>
<dbReference type="PANTHER" id="PTHR12663">
    <property type="entry name" value="ANDROGEN INDUCED INHIBITOR OF PROLIFERATION AS3 / PDS5-RELATED"/>
    <property type="match status" value="1"/>
</dbReference>
<dbReference type="HOGENOM" id="CLU_002562_1_0_1"/>
<evidence type="ECO:0008006" key="9">
    <source>
        <dbReference type="Google" id="ProtNLM"/>
    </source>
</evidence>
<dbReference type="GO" id="GO:0007064">
    <property type="term" value="P:mitotic sister chromatid cohesion"/>
    <property type="evidence" value="ECO:0007669"/>
    <property type="project" value="InterPro"/>
</dbReference>
<dbReference type="OrthoDB" id="200660at2759"/>
<protein>
    <recommendedName>
        <fullName evidence="9">Sister chromatid cohesion protein</fullName>
    </recommendedName>
</protein>
<reference evidence="7" key="1">
    <citation type="submission" date="2013-12" db="EMBL/GenBank/DDBJ databases">
        <authorList>
            <person name="Genoscope - CEA"/>
        </authorList>
    </citation>
    <scope>NUCLEOTIDE SEQUENCE</scope>
    <source>
        <strain evidence="7">CBS 1993</strain>
    </source>
</reference>
<keyword evidence="3" id="KW-0498">Mitosis</keyword>
<evidence type="ECO:0000256" key="2">
    <source>
        <dbReference type="ARBA" id="ARBA00022618"/>
    </source>
</evidence>
<dbReference type="GO" id="GO:0051301">
    <property type="term" value="P:cell division"/>
    <property type="evidence" value="ECO:0007669"/>
    <property type="project" value="UniProtKB-KW"/>
</dbReference>
<sequence length="1314" mass="147340">MAVSKGMKKLKFSQELVSTVKDPIGSKDLVTRLQSLYTELAAASPNTLDVNTCDVIKTKILDRKLLKNANLAVQAYTACCLADILRLYAPDAPYNAPQLTEIFKFIISQLKHLNDAAFRDLYVQLLEKLVESKSIVLITDLPSSDKLIEALFVVCYDLSANGLSDQLEPLVSSMLSEVISESEDIPTKVLKLIMNKFLANAVTHMKNQTSLNIVASTVIPGFTFSLAICQSNVDRLSRHITKFVSDVVYESIKGKENEYGDSDDEDEDENGKRTNKFGSSGSSDSHDQLKKIHTLLVELWRYVPDILSSVMGLIDNELEADDESVRILATETVGKMISLHPNNADVQNETLINWRRKALDVSPVVRSTWAKSAVGIILDGVDSSQEITNGLTKSLLDSDERVRLVASKGLSSIPPDVFVKSVANETLMSTLGQLVREKHPEIRDEIIKVLGGLYSHSFDDLYKGDSKLDATIGWIPESILNLVYINDKAVNFAVDICLFEDIIPMENNPENRVVRMLSVVEHLSDRAKSSFFAVIKRQKQLSDTVQQLLMFIDMKEEGVSDKIEKTITWLAAAFPDRQVAANCLNQFIELKNRRFFRLLSMITSPDYDYDSFRNSTKELLTKLSDPKNIKIVGPSSVNVSAQNMVKTMKLLIYRAGFFLSNKSNVGVMTRIAKESQNSQKQSAQAFLKQLSSILPEVIQAHISEMSDFVSQFSASEIAKWEDRESLAPTLKIMYNATKNIKTSSLGSSVTALKEICANGTPHEAKYAVKILAKVRPIRELEHVLDTIWPLDTYEKTFPTHLSTISEVVLAYPDCIEDRASELTNLLIKEILLKNGKVGEEGESDENSWVSDEELENGNQPYLQAKLMALKVFVNRLRSLKDDEEKLKVVAEPVFRMLFTFVNNAGEIVSQKSPTWPTPVSYQVRLRLAAGLGLLKLAKTHRYGNMIKPQTLSALAYLIEDHNSHVTKAFLQKLRQYLNGNLIPEKFLTLVFFTAYEPDEASKKEMMTWVRATMNRRVSHNDTVFERTFVRLLHMVAHHNEFLDLLELAETPGDEQANHLLQGCALALEYIVYFLDLVASPNNCSLLYYLATRIKQYRDGLVDQEAYETETLTVHAKAIYMLSDLSQLVIREYSLNRSIVLQTWPGSYQLPADLFLPMKSTEEARSIASYSFLTDTIIKRLSATIKAKTSLHSSTKKRTEKRIMGPPAKVAKTTQTPVTRKSDPRPQELSKQVESPVPSAESILATSSPLKKTPDKEPKKRQAKPKASTKAKKTKSVAEPTRRSSRATKKVNYAGSGDESEDVSDEDDDEAEVEN</sequence>
<dbReference type="PANTHER" id="PTHR12663:SF0">
    <property type="entry name" value="PRECOCIOUS DISSOCIATION OF SISTERS 5, ISOFORM A"/>
    <property type="match status" value="1"/>
</dbReference>
<feature type="region of interest" description="Disordered" evidence="6">
    <location>
        <begin position="255"/>
        <end position="286"/>
    </location>
</feature>
<comment type="subcellular location">
    <subcellularLocation>
        <location evidence="1">Nucleus</location>
    </subcellularLocation>
</comment>
<name>W6MU71_9ASCO</name>
<dbReference type="GO" id="GO:0005634">
    <property type="term" value="C:nucleus"/>
    <property type="evidence" value="ECO:0007669"/>
    <property type="project" value="UniProtKB-SubCell"/>
</dbReference>
<dbReference type="SUPFAM" id="SSF48371">
    <property type="entry name" value="ARM repeat"/>
    <property type="match status" value="1"/>
</dbReference>
<reference evidence="7" key="2">
    <citation type="submission" date="2014-02" db="EMBL/GenBank/DDBJ databases">
        <title>Complete DNA sequence of /Kuraishia capsulata/ illustrates novel genomic features among budding yeasts (/Saccharomycotina/).</title>
        <authorList>
            <person name="Morales L."/>
            <person name="Noel B."/>
            <person name="Porcel B."/>
            <person name="Marcet-Houben M."/>
            <person name="Hullo M-F."/>
            <person name="Sacerdot C."/>
            <person name="Tekaia F."/>
            <person name="Leh-Louis V."/>
            <person name="Despons L."/>
            <person name="Khanna V."/>
            <person name="Aury J-M."/>
            <person name="Barbe V."/>
            <person name="Couloux A."/>
            <person name="Labadie K."/>
            <person name="Pelletier E."/>
            <person name="Souciet J-L."/>
            <person name="Boekhout T."/>
            <person name="Gabaldon T."/>
            <person name="Wincker P."/>
            <person name="Dujon B."/>
        </authorList>
    </citation>
    <scope>NUCLEOTIDE SEQUENCE</scope>
    <source>
        <strain evidence="7">CBS 1993</strain>
    </source>
</reference>
<organism evidence="7 8">
    <name type="scientific">Kuraishia capsulata CBS 1993</name>
    <dbReference type="NCBI Taxonomy" id="1382522"/>
    <lineage>
        <taxon>Eukaryota</taxon>
        <taxon>Fungi</taxon>
        <taxon>Dikarya</taxon>
        <taxon>Ascomycota</taxon>
        <taxon>Saccharomycotina</taxon>
        <taxon>Pichiomycetes</taxon>
        <taxon>Pichiales</taxon>
        <taxon>Pichiaceae</taxon>
        <taxon>Kuraishia</taxon>
    </lineage>
</organism>
<dbReference type="InterPro" id="IPR016024">
    <property type="entry name" value="ARM-type_fold"/>
</dbReference>
<dbReference type="STRING" id="1382522.W6MU71"/>
<evidence type="ECO:0000256" key="6">
    <source>
        <dbReference type="SAM" id="MobiDB-lite"/>
    </source>
</evidence>
<evidence type="ECO:0000256" key="3">
    <source>
        <dbReference type="ARBA" id="ARBA00022776"/>
    </source>
</evidence>
<proteinExistence type="predicted"/>
<dbReference type="CDD" id="cd19953">
    <property type="entry name" value="PDS5"/>
    <property type="match status" value="1"/>
</dbReference>
<dbReference type="Pfam" id="PF20168">
    <property type="entry name" value="PDS5"/>
    <property type="match status" value="1"/>
</dbReference>
<dbReference type="GeneID" id="34522299"/>
<dbReference type="GO" id="GO:0006281">
    <property type="term" value="P:DNA repair"/>
    <property type="evidence" value="ECO:0007669"/>
    <property type="project" value="TreeGrafter"/>
</dbReference>
<keyword evidence="4" id="KW-0539">Nucleus</keyword>
<feature type="compositionally biased region" description="Acidic residues" evidence="6">
    <location>
        <begin position="259"/>
        <end position="269"/>
    </location>
</feature>
<gene>
    <name evidence="7" type="ORF">KUCA_T00004907001</name>
</gene>
<keyword evidence="5" id="KW-0131">Cell cycle</keyword>
<evidence type="ECO:0000313" key="7">
    <source>
        <dbReference type="EMBL" id="CDK28922.1"/>
    </source>
</evidence>
<dbReference type="Proteomes" id="UP000019384">
    <property type="component" value="Unassembled WGS sequence"/>
</dbReference>
<dbReference type="InterPro" id="IPR011989">
    <property type="entry name" value="ARM-like"/>
</dbReference>
<dbReference type="EMBL" id="HG793130">
    <property type="protein sequence ID" value="CDK28922.1"/>
    <property type="molecule type" value="Genomic_DNA"/>
</dbReference>
<evidence type="ECO:0000256" key="1">
    <source>
        <dbReference type="ARBA" id="ARBA00004123"/>
    </source>
</evidence>